<accession>A0A3B0YXW5</accession>
<name>A0A3B0YXW5_9ZZZZ</name>
<evidence type="ECO:0000313" key="1">
    <source>
        <dbReference type="EMBL" id="VAW79039.1"/>
    </source>
</evidence>
<proteinExistence type="predicted"/>
<protein>
    <submittedName>
        <fullName evidence="1">Uncharacterized protein</fullName>
    </submittedName>
</protein>
<gene>
    <name evidence="1" type="ORF">MNBD_GAMMA12-355</name>
</gene>
<dbReference type="EMBL" id="UOFL01000171">
    <property type="protein sequence ID" value="VAW79039.1"/>
    <property type="molecule type" value="Genomic_DNA"/>
</dbReference>
<dbReference type="AlphaFoldDB" id="A0A3B0YXW5"/>
<sequence length="62" mass="6966">MAFGVEQMLGSIMRTVSNTSDKGHLQGIKDVLSDFLETPGFLNDEDKPKVNELIDEIERKLD</sequence>
<organism evidence="1">
    <name type="scientific">hydrothermal vent metagenome</name>
    <dbReference type="NCBI Taxonomy" id="652676"/>
    <lineage>
        <taxon>unclassified sequences</taxon>
        <taxon>metagenomes</taxon>
        <taxon>ecological metagenomes</taxon>
    </lineage>
</organism>
<reference evidence="1" key="1">
    <citation type="submission" date="2018-06" db="EMBL/GenBank/DDBJ databases">
        <authorList>
            <person name="Zhirakovskaya E."/>
        </authorList>
    </citation>
    <scope>NUCLEOTIDE SEQUENCE</scope>
</reference>